<evidence type="ECO:0000256" key="1">
    <source>
        <dbReference type="ARBA" id="ARBA00022729"/>
    </source>
</evidence>
<proteinExistence type="predicted"/>
<dbReference type="InterPro" id="IPR011250">
    <property type="entry name" value="OMP/PagP_B-barrel"/>
</dbReference>
<dbReference type="AlphaFoldDB" id="A0A841JQZ7"/>
<name>A0A841JQZ7_9BACT</name>
<dbReference type="SUPFAM" id="SSF56925">
    <property type="entry name" value="OMPA-like"/>
    <property type="match status" value="1"/>
</dbReference>
<dbReference type="Pfam" id="PF13505">
    <property type="entry name" value="OMP_b-brl"/>
    <property type="match status" value="1"/>
</dbReference>
<dbReference type="InterPro" id="IPR027385">
    <property type="entry name" value="Beta-barrel_OMP"/>
</dbReference>
<dbReference type="RefSeq" id="WP_050057462.1">
    <property type="nucleotide sequence ID" value="NZ_JACHEK010000001.1"/>
</dbReference>
<keyword evidence="5" id="KW-1185">Reference proteome</keyword>
<organism evidence="4 5">
    <name type="scientific">Silvibacterium bohemicum</name>
    <dbReference type="NCBI Taxonomy" id="1577686"/>
    <lineage>
        <taxon>Bacteria</taxon>
        <taxon>Pseudomonadati</taxon>
        <taxon>Acidobacteriota</taxon>
        <taxon>Terriglobia</taxon>
        <taxon>Terriglobales</taxon>
        <taxon>Acidobacteriaceae</taxon>
        <taxon>Silvibacterium</taxon>
    </lineage>
</organism>
<dbReference type="EMBL" id="JACHEK010000001">
    <property type="protein sequence ID" value="MBB6142199.1"/>
    <property type="molecule type" value="Genomic_DNA"/>
</dbReference>
<gene>
    <name evidence="4" type="ORF">HNQ77_000137</name>
</gene>
<dbReference type="OrthoDB" id="115259at2"/>
<evidence type="ECO:0000256" key="2">
    <source>
        <dbReference type="SAM" id="SignalP"/>
    </source>
</evidence>
<feature type="domain" description="Outer membrane protein beta-barrel" evidence="3">
    <location>
        <begin position="6"/>
        <end position="180"/>
    </location>
</feature>
<protein>
    <submittedName>
        <fullName evidence="4">Opacity protein-like surface antigen</fullName>
    </submittedName>
</protein>
<comment type="caution">
    <text evidence="4">The sequence shown here is derived from an EMBL/GenBank/DDBJ whole genome shotgun (WGS) entry which is preliminary data.</text>
</comment>
<sequence length="185" mass="20008">MLKKILILTAMLGSTAAFAQVAPSAVGGNAALWVGGEISSFNSDYASTSRLVGPGAFFDLNVTRKLGVEGEARWLHYKGTGGETQGDYLGGVKYRVYRFHKFSLNAKFLLGGVWIHYPFDIGNGSYFAYAPGAFVDYRLTRHLAVRGDYEYQILPSAPGLYPGESNGLHPTGFSVGVAYRILGSH</sequence>
<keyword evidence="1 2" id="KW-0732">Signal</keyword>
<evidence type="ECO:0000259" key="3">
    <source>
        <dbReference type="Pfam" id="PF13505"/>
    </source>
</evidence>
<accession>A0A841JQZ7</accession>
<dbReference type="Proteomes" id="UP000538666">
    <property type="component" value="Unassembled WGS sequence"/>
</dbReference>
<evidence type="ECO:0000313" key="4">
    <source>
        <dbReference type="EMBL" id="MBB6142199.1"/>
    </source>
</evidence>
<feature type="chain" id="PRO_5032703024" evidence="2">
    <location>
        <begin position="20"/>
        <end position="185"/>
    </location>
</feature>
<evidence type="ECO:0000313" key="5">
    <source>
        <dbReference type="Proteomes" id="UP000538666"/>
    </source>
</evidence>
<feature type="signal peptide" evidence="2">
    <location>
        <begin position="1"/>
        <end position="19"/>
    </location>
</feature>
<reference evidence="4 5" key="1">
    <citation type="submission" date="2020-08" db="EMBL/GenBank/DDBJ databases">
        <title>Genomic Encyclopedia of Type Strains, Phase IV (KMG-IV): sequencing the most valuable type-strain genomes for metagenomic binning, comparative biology and taxonomic classification.</title>
        <authorList>
            <person name="Goeker M."/>
        </authorList>
    </citation>
    <scope>NUCLEOTIDE SEQUENCE [LARGE SCALE GENOMIC DNA]</scope>
    <source>
        <strain evidence="4 5">DSM 103733</strain>
    </source>
</reference>